<sequence length="517" mass="58841">MVLVPRYSLSQTTTHVVIEVTLPHVRVSMKSVDLLVVDGVEFHLHAPPAYLLRLTLPDRVVDEDAVEESLAALANDVQTHHETIYTKADLPRLIYNPEKNHGTLIVSMRKESERFWEDLDLLGKLQEPAPNQRRKQESRASKLVAEIDSPKSLSAESASADECLASIKYSDSPSYGLFQQHSNVFRDYAREGLTLEMIECKNPDDTLDARSADQDRRAMRLETENEKFDPDRYLNDLCVEEDGDMIFDCAMSMEPHWATSVTELTEKLSKLTTSAVDASTFFTEEESNTLASIPSKGLPDFETLTKEQSHAAFLCLVDVLFSYAYDHRTTDGDPTVESSWTLMILSPALSWLENYKPPYDSIQDVLIWSTRRSIIYPYLRNYNLSMKVVKDVAEILSRGRRTIIRCLLQVHTIMERSESHYLFNKLFIDPMICWIQRCDELDVRAFSNRVLDAISSGAFLAKSTLDLDLDELEQNLLSDDDSDDTKDESSSEEQSDSPVSSDKGFRTMIEEINSKEN</sequence>
<protein>
    <recommendedName>
        <fullName evidence="3">CS domain-containing protein</fullName>
    </recommendedName>
</protein>
<dbReference type="OMA" id="HNIESAW"/>
<reference evidence="4 5" key="1">
    <citation type="journal article" date="2012" name="Genome Biol.">
        <title>Genome and low-iron response of an oceanic diatom adapted to chronic iron limitation.</title>
        <authorList>
            <person name="Lommer M."/>
            <person name="Specht M."/>
            <person name="Roy A.S."/>
            <person name="Kraemer L."/>
            <person name="Andreson R."/>
            <person name="Gutowska M.A."/>
            <person name="Wolf J."/>
            <person name="Bergner S.V."/>
            <person name="Schilhabel M.B."/>
            <person name="Klostermeier U.C."/>
            <person name="Beiko R.G."/>
            <person name="Rosenstiel P."/>
            <person name="Hippler M."/>
            <person name="Laroche J."/>
        </authorList>
    </citation>
    <scope>NUCLEOTIDE SEQUENCE [LARGE SCALE GENOMIC DNA]</scope>
    <source>
        <strain evidence="4 5">CCMP1005</strain>
    </source>
</reference>
<dbReference type="Proteomes" id="UP000266841">
    <property type="component" value="Unassembled WGS sequence"/>
</dbReference>
<dbReference type="InterPro" id="IPR007052">
    <property type="entry name" value="CS_dom"/>
</dbReference>
<dbReference type="InterPro" id="IPR039742">
    <property type="entry name" value="Shq1"/>
</dbReference>
<dbReference type="GO" id="GO:0000493">
    <property type="term" value="P:box H/ACA snoRNP assembly"/>
    <property type="evidence" value="ECO:0007669"/>
    <property type="project" value="InterPro"/>
</dbReference>
<dbReference type="Pfam" id="PF21413">
    <property type="entry name" value="SHQ1-like_CS"/>
    <property type="match status" value="1"/>
</dbReference>
<dbReference type="InterPro" id="IPR008978">
    <property type="entry name" value="HSP20-like_chaperone"/>
</dbReference>
<dbReference type="PANTHER" id="PTHR12967">
    <property type="entry name" value="PROTEIN SHQ1 HOMOLOG"/>
    <property type="match status" value="1"/>
</dbReference>
<evidence type="ECO:0000313" key="4">
    <source>
        <dbReference type="EMBL" id="EJK57478.1"/>
    </source>
</evidence>
<name>K0RUE2_THAOC</name>
<comment type="caution">
    <text evidence="4">The sequence shown here is derived from an EMBL/GenBank/DDBJ whole genome shotgun (WGS) entry which is preliminary data.</text>
</comment>
<gene>
    <name evidence="4" type="ORF">THAOC_22474</name>
</gene>
<feature type="compositionally biased region" description="Basic and acidic residues" evidence="2">
    <location>
        <begin position="503"/>
        <end position="517"/>
    </location>
</feature>
<dbReference type="Pfam" id="PF04925">
    <property type="entry name" value="SHQ1"/>
    <property type="match status" value="1"/>
</dbReference>
<dbReference type="GO" id="GO:0005654">
    <property type="term" value="C:nucleoplasm"/>
    <property type="evidence" value="ECO:0007669"/>
    <property type="project" value="TreeGrafter"/>
</dbReference>
<proteinExistence type="inferred from homology"/>
<organism evidence="4 5">
    <name type="scientific">Thalassiosira oceanica</name>
    <name type="common">Marine diatom</name>
    <dbReference type="NCBI Taxonomy" id="159749"/>
    <lineage>
        <taxon>Eukaryota</taxon>
        <taxon>Sar</taxon>
        <taxon>Stramenopiles</taxon>
        <taxon>Ochrophyta</taxon>
        <taxon>Bacillariophyta</taxon>
        <taxon>Coscinodiscophyceae</taxon>
        <taxon>Thalassiosirophycidae</taxon>
        <taxon>Thalassiosirales</taxon>
        <taxon>Thalassiosiraceae</taxon>
        <taxon>Thalassiosira</taxon>
    </lineage>
</organism>
<evidence type="ECO:0000256" key="1">
    <source>
        <dbReference type="ARBA" id="ARBA00005607"/>
    </source>
</evidence>
<comment type="similarity">
    <text evidence="1">Belongs to the SHQ1 family.</text>
</comment>
<dbReference type="InterPro" id="IPR048696">
    <property type="entry name" value="SHQ1-like_CS"/>
</dbReference>
<evidence type="ECO:0000256" key="2">
    <source>
        <dbReference type="SAM" id="MobiDB-lite"/>
    </source>
</evidence>
<feature type="compositionally biased region" description="Acidic residues" evidence="2">
    <location>
        <begin position="477"/>
        <end position="495"/>
    </location>
</feature>
<evidence type="ECO:0000259" key="3">
    <source>
        <dbReference type="PROSITE" id="PS51203"/>
    </source>
</evidence>
<dbReference type="OrthoDB" id="73639at2759"/>
<accession>K0RUE2</accession>
<dbReference type="PROSITE" id="PS51203">
    <property type="entry name" value="CS"/>
    <property type="match status" value="1"/>
</dbReference>
<keyword evidence="5" id="KW-1185">Reference proteome</keyword>
<dbReference type="EMBL" id="AGNL01028087">
    <property type="protein sequence ID" value="EJK57478.1"/>
    <property type="molecule type" value="Genomic_DNA"/>
</dbReference>
<feature type="region of interest" description="Disordered" evidence="2">
    <location>
        <begin position="477"/>
        <end position="517"/>
    </location>
</feature>
<feature type="domain" description="CS" evidence="3">
    <location>
        <begin position="2"/>
        <end position="120"/>
    </location>
</feature>
<evidence type="ECO:0000313" key="5">
    <source>
        <dbReference type="Proteomes" id="UP000266841"/>
    </source>
</evidence>
<dbReference type="GO" id="GO:0005737">
    <property type="term" value="C:cytoplasm"/>
    <property type="evidence" value="ECO:0007669"/>
    <property type="project" value="TreeGrafter"/>
</dbReference>
<dbReference type="PANTHER" id="PTHR12967:SF0">
    <property type="entry name" value="PROTEIN SHQ1 HOMOLOG"/>
    <property type="match status" value="1"/>
</dbReference>
<dbReference type="Gene3D" id="2.60.40.790">
    <property type="match status" value="1"/>
</dbReference>
<dbReference type="GO" id="GO:0051082">
    <property type="term" value="F:unfolded protein binding"/>
    <property type="evidence" value="ECO:0007669"/>
    <property type="project" value="TreeGrafter"/>
</dbReference>
<dbReference type="InterPro" id="IPR007009">
    <property type="entry name" value="Shq1_C"/>
</dbReference>
<dbReference type="eggNOG" id="KOG3247">
    <property type="taxonomic scope" value="Eukaryota"/>
</dbReference>
<dbReference type="AlphaFoldDB" id="K0RUE2"/>